<evidence type="ECO:0000313" key="3">
    <source>
        <dbReference type="EMBL" id="KAA0190468.1"/>
    </source>
</evidence>
<dbReference type="SUPFAM" id="SSF81383">
    <property type="entry name" value="F-box domain"/>
    <property type="match status" value="1"/>
</dbReference>
<protein>
    <submittedName>
        <fullName evidence="3">F-box/LRR-repeat protein 14</fullName>
    </submittedName>
</protein>
<dbReference type="InterPro" id="IPR036047">
    <property type="entry name" value="F-box-like_dom_sf"/>
</dbReference>
<evidence type="ECO:0000259" key="2">
    <source>
        <dbReference type="PROSITE" id="PS50181"/>
    </source>
</evidence>
<dbReference type="Gene3D" id="3.80.10.10">
    <property type="entry name" value="Ribonuclease Inhibitor"/>
    <property type="match status" value="2"/>
</dbReference>
<reference evidence="3" key="1">
    <citation type="submission" date="2019-05" db="EMBL/GenBank/DDBJ databases">
        <title>Annotation for the trematode Fasciolopsis buski.</title>
        <authorList>
            <person name="Choi Y.-J."/>
        </authorList>
    </citation>
    <scope>NUCLEOTIDE SEQUENCE</scope>
    <source>
        <strain evidence="3">HT</strain>
        <tissue evidence="3">Whole worm</tissue>
    </source>
</reference>
<dbReference type="GO" id="GO:0019005">
    <property type="term" value="C:SCF ubiquitin ligase complex"/>
    <property type="evidence" value="ECO:0007669"/>
    <property type="project" value="TreeGrafter"/>
</dbReference>
<dbReference type="PROSITE" id="PS50181">
    <property type="entry name" value="FBOX"/>
    <property type="match status" value="1"/>
</dbReference>
<evidence type="ECO:0000256" key="1">
    <source>
        <dbReference type="ARBA" id="ARBA00022786"/>
    </source>
</evidence>
<dbReference type="AlphaFoldDB" id="A0A8E0RTI8"/>
<dbReference type="PANTHER" id="PTHR13318:SF95">
    <property type="entry name" value="F-BOX PROTEIN YLR352W"/>
    <property type="match status" value="1"/>
</dbReference>
<dbReference type="OrthoDB" id="10257471at2759"/>
<keyword evidence="4" id="KW-1185">Reference proteome</keyword>
<dbReference type="Proteomes" id="UP000728185">
    <property type="component" value="Unassembled WGS sequence"/>
</dbReference>
<evidence type="ECO:0000313" key="4">
    <source>
        <dbReference type="Proteomes" id="UP000728185"/>
    </source>
</evidence>
<dbReference type="EMBL" id="LUCM01007034">
    <property type="protein sequence ID" value="KAA0190468.1"/>
    <property type="molecule type" value="Genomic_DNA"/>
</dbReference>
<organism evidence="3 4">
    <name type="scientific">Fasciolopsis buskii</name>
    <dbReference type="NCBI Taxonomy" id="27845"/>
    <lineage>
        <taxon>Eukaryota</taxon>
        <taxon>Metazoa</taxon>
        <taxon>Spiralia</taxon>
        <taxon>Lophotrochozoa</taxon>
        <taxon>Platyhelminthes</taxon>
        <taxon>Trematoda</taxon>
        <taxon>Digenea</taxon>
        <taxon>Plagiorchiida</taxon>
        <taxon>Echinostomata</taxon>
        <taxon>Echinostomatoidea</taxon>
        <taxon>Fasciolidae</taxon>
        <taxon>Fasciolopsis</taxon>
    </lineage>
</organism>
<comment type="caution">
    <text evidence="3">The sequence shown here is derived from an EMBL/GenBank/DDBJ whole genome shotgun (WGS) entry which is preliminary data.</text>
</comment>
<name>A0A8E0RTI8_9TREM</name>
<keyword evidence="1" id="KW-0833">Ubl conjugation pathway</keyword>
<dbReference type="Pfam" id="PF12937">
    <property type="entry name" value="F-box-like"/>
    <property type="match status" value="1"/>
</dbReference>
<sequence>MTVMNSKNTTESTNVSQILISRKPADEKSVITHFHANTKNIHEQRELSPDISKRCSEAGPIDHIPLELLVKIFHLLPDADLLHRIPLVSRTWYRVSLAPVLRTRLMLRKGVPPETLYQQFKTRPLMRVFHCPAMESAGSALVNAILLTKSLRCLNIGFSHLTEECADSLSANLPPTLVHLNVEGLKTVGLKFVSNLVLRCPNLQALNLSHCVAVCDQCVRLLSEKLRGLRRLKLDGILWLTDVALEYLARSSALTTGCISSLWLDGFELTSSGIRDFLLSVSNVQSNLRRGFHQLSSGYIDLLLENMDTLVGLRILWISYCDHLTDDAVKPIRNMTGLTALTLRKAQQVTADGWLYMFRLDDGTTNTSLKWLEHLDLSECPSINDSVVSSLCECCGSRLRTLILNWCWDLTDHGLDEIVSSCPVMRHLSLVGNHSILGLALKNIPVKQPSMTVVNLAQCNLVLDSILNELVQMMPHLYVFDYFGEPVGGGSDDICHYDFLRSFEKVPICTD</sequence>
<dbReference type="SUPFAM" id="SSF52047">
    <property type="entry name" value="RNI-like"/>
    <property type="match status" value="1"/>
</dbReference>
<proteinExistence type="predicted"/>
<accession>A0A8E0RTI8</accession>
<dbReference type="InterPro" id="IPR032675">
    <property type="entry name" value="LRR_dom_sf"/>
</dbReference>
<dbReference type="InterPro" id="IPR006553">
    <property type="entry name" value="Leu-rich_rpt_Cys-con_subtyp"/>
</dbReference>
<dbReference type="InterPro" id="IPR001611">
    <property type="entry name" value="Leu-rich_rpt"/>
</dbReference>
<dbReference type="Pfam" id="PF13516">
    <property type="entry name" value="LRR_6"/>
    <property type="match status" value="1"/>
</dbReference>
<feature type="domain" description="F-box" evidence="2">
    <location>
        <begin position="58"/>
        <end position="105"/>
    </location>
</feature>
<dbReference type="SMART" id="SM00367">
    <property type="entry name" value="LRR_CC"/>
    <property type="match status" value="4"/>
</dbReference>
<dbReference type="InterPro" id="IPR001810">
    <property type="entry name" value="F-box_dom"/>
</dbReference>
<dbReference type="PANTHER" id="PTHR13318">
    <property type="entry name" value="PARTNER OF PAIRED, ISOFORM B-RELATED"/>
    <property type="match status" value="1"/>
</dbReference>
<gene>
    <name evidence="3" type="ORF">FBUS_11316</name>
</gene>
<dbReference type="GO" id="GO:0031146">
    <property type="term" value="P:SCF-dependent proteasomal ubiquitin-dependent protein catabolic process"/>
    <property type="evidence" value="ECO:0007669"/>
    <property type="project" value="TreeGrafter"/>
</dbReference>